<reference evidence="7" key="2">
    <citation type="journal article" date="2016" name="Mol. Ecol.">
        <title>Population genomics of the filarial nematode parasite Wuchereria bancrofti from mosquitoes.</title>
        <authorList>
            <person name="Small S.T."/>
            <person name="Reimer L.J."/>
            <person name="Tisch D.J."/>
            <person name="King C.L."/>
            <person name="Christensen B.M."/>
            <person name="Siba P.M."/>
            <person name="Kazura J.W."/>
            <person name="Serre D."/>
            <person name="Zimmerman P.A."/>
        </authorList>
    </citation>
    <scope>NUCLEOTIDE SEQUENCE</scope>
    <source>
        <strain evidence="7">pt0022</strain>
    </source>
</reference>
<evidence type="ECO:0000256" key="5">
    <source>
        <dbReference type="PROSITE-ProRule" id="PRU00236"/>
    </source>
</evidence>
<dbReference type="GO" id="GO:0005634">
    <property type="term" value="C:nucleus"/>
    <property type="evidence" value="ECO:0007669"/>
    <property type="project" value="TreeGrafter"/>
</dbReference>
<dbReference type="GO" id="GO:0000122">
    <property type="term" value="P:negative regulation of transcription by RNA polymerase II"/>
    <property type="evidence" value="ECO:0007669"/>
    <property type="project" value="TreeGrafter"/>
</dbReference>
<organism evidence="7 8">
    <name type="scientific">Wuchereria bancrofti</name>
    <dbReference type="NCBI Taxonomy" id="6293"/>
    <lineage>
        <taxon>Eukaryota</taxon>
        <taxon>Metazoa</taxon>
        <taxon>Ecdysozoa</taxon>
        <taxon>Nematoda</taxon>
        <taxon>Chromadorea</taxon>
        <taxon>Rhabditida</taxon>
        <taxon>Spirurina</taxon>
        <taxon>Spiruromorpha</taxon>
        <taxon>Filarioidea</taxon>
        <taxon>Onchocercidae</taxon>
        <taxon>Wuchereria</taxon>
    </lineage>
</organism>
<dbReference type="GO" id="GO:0070403">
    <property type="term" value="F:NAD+ binding"/>
    <property type="evidence" value="ECO:0007669"/>
    <property type="project" value="TreeGrafter"/>
</dbReference>
<sequence>MNDNKKNADLSICMGTTLQITPAGDLPLLAKKNGGKMVIINLSKTKHDEKADLIINARVDDVMRMLMTTMDIDVVQKFNADFIVPLSIHPLERFRKNRKRWKMKKEE</sequence>
<comment type="caution">
    <text evidence="5">Lacks conserved residue(s) required for the propagation of feature annotation.</text>
</comment>
<dbReference type="GO" id="GO:0046969">
    <property type="term" value="F:histone H3K9 deacetylase activity, NAD-dependent"/>
    <property type="evidence" value="ECO:0007669"/>
    <property type="project" value="TreeGrafter"/>
</dbReference>
<dbReference type="InterPro" id="IPR029035">
    <property type="entry name" value="DHS-like_NAD/FAD-binding_dom"/>
</dbReference>
<dbReference type="GO" id="GO:0046872">
    <property type="term" value="F:metal ion binding"/>
    <property type="evidence" value="ECO:0007669"/>
    <property type="project" value="UniProtKB-KW"/>
</dbReference>
<dbReference type="EC" id="2.3.1.286" evidence="1"/>
<dbReference type="InterPro" id="IPR050134">
    <property type="entry name" value="NAD-dep_sirtuin_deacylases"/>
</dbReference>
<dbReference type="Proteomes" id="UP000093561">
    <property type="component" value="Unassembled WGS sequence"/>
</dbReference>
<feature type="domain" description="Deacetylase sirtuin-type" evidence="6">
    <location>
        <begin position="1"/>
        <end position="73"/>
    </location>
</feature>
<evidence type="ECO:0000313" key="7">
    <source>
        <dbReference type="Proteomes" id="UP000093561"/>
    </source>
</evidence>
<dbReference type="SUPFAM" id="SSF52467">
    <property type="entry name" value="DHS-like NAD/FAD-binding domain"/>
    <property type="match status" value="1"/>
</dbReference>
<evidence type="ECO:0000256" key="4">
    <source>
        <dbReference type="ARBA" id="ARBA00023027"/>
    </source>
</evidence>
<keyword evidence="4" id="KW-0520">NAD</keyword>
<name>A0AAF5PQC9_WUCBA</name>
<reference evidence="7" key="1">
    <citation type="submission" date="2015-03" db="EMBL/GenBank/DDBJ databases">
        <title>Wuchereria bancrofti Genome Sequencing Papua New Guinea Strain.</title>
        <authorList>
            <person name="Small S.T."/>
            <person name="Serre D."/>
            <person name="Zimmerman P.A."/>
        </authorList>
    </citation>
    <scope>NUCLEOTIDE SEQUENCE [LARGE SCALE GENOMIC DNA]</scope>
    <source>
        <strain evidence="7">pt0022</strain>
    </source>
</reference>
<evidence type="ECO:0000256" key="1">
    <source>
        <dbReference type="ARBA" id="ARBA00012928"/>
    </source>
</evidence>
<evidence type="ECO:0000256" key="3">
    <source>
        <dbReference type="ARBA" id="ARBA00022833"/>
    </source>
</evidence>
<keyword evidence="3" id="KW-0862">Zinc</keyword>
<dbReference type="PROSITE" id="PS50305">
    <property type="entry name" value="SIRTUIN"/>
    <property type="match status" value="1"/>
</dbReference>
<evidence type="ECO:0000256" key="2">
    <source>
        <dbReference type="ARBA" id="ARBA00022723"/>
    </source>
</evidence>
<keyword evidence="2" id="KW-0479">Metal-binding</keyword>
<proteinExistence type="predicted"/>
<dbReference type="GO" id="GO:0003714">
    <property type="term" value="F:transcription corepressor activity"/>
    <property type="evidence" value="ECO:0007669"/>
    <property type="project" value="TreeGrafter"/>
</dbReference>
<dbReference type="PANTHER" id="PTHR11085:SF12">
    <property type="entry name" value="NAD-DEPENDENT PROTEIN DEACYLASE SIRTUIN-6"/>
    <property type="match status" value="1"/>
</dbReference>
<evidence type="ECO:0000259" key="6">
    <source>
        <dbReference type="PROSITE" id="PS50305"/>
    </source>
</evidence>
<reference evidence="8" key="3">
    <citation type="submission" date="2024-02" db="UniProtKB">
        <authorList>
            <consortium name="WormBaseParasite"/>
        </authorList>
    </citation>
    <scope>IDENTIFICATION</scope>
    <source>
        <strain evidence="8">pt0022</strain>
    </source>
</reference>
<protein>
    <recommendedName>
        <fullName evidence="1">protein acetyllysine N-acetyltransferase</fullName>
        <ecNumber evidence="1">2.3.1.286</ecNumber>
    </recommendedName>
</protein>
<dbReference type="Gene3D" id="3.40.50.1220">
    <property type="entry name" value="TPP-binding domain"/>
    <property type="match status" value="1"/>
</dbReference>
<evidence type="ECO:0000313" key="8">
    <source>
        <dbReference type="WBParaSite" id="mrna-Wban_04169"/>
    </source>
</evidence>
<accession>A0AAF5PQC9</accession>
<dbReference type="WBParaSite" id="mrna-Wban_04169">
    <property type="protein sequence ID" value="mrna-Wban_04169"/>
    <property type="gene ID" value="Wban_04169"/>
</dbReference>
<dbReference type="PANTHER" id="PTHR11085">
    <property type="entry name" value="NAD-DEPENDENT PROTEIN DEACYLASE SIRTUIN-5, MITOCHONDRIAL-RELATED"/>
    <property type="match status" value="1"/>
</dbReference>
<dbReference type="AlphaFoldDB" id="A0AAF5PQC9"/>
<dbReference type="InterPro" id="IPR026590">
    <property type="entry name" value="Ssirtuin_cat_dom"/>
</dbReference>